<organism evidence="2 3">
    <name type="scientific">Drosophila albomicans</name>
    <name type="common">Fruit fly</name>
    <dbReference type="NCBI Taxonomy" id="7291"/>
    <lineage>
        <taxon>Eukaryota</taxon>
        <taxon>Metazoa</taxon>
        <taxon>Ecdysozoa</taxon>
        <taxon>Arthropoda</taxon>
        <taxon>Hexapoda</taxon>
        <taxon>Insecta</taxon>
        <taxon>Pterygota</taxon>
        <taxon>Neoptera</taxon>
        <taxon>Endopterygota</taxon>
        <taxon>Diptera</taxon>
        <taxon>Brachycera</taxon>
        <taxon>Muscomorpha</taxon>
        <taxon>Ephydroidea</taxon>
        <taxon>Drosophilidae</taxon>
        <taxon>Drosophila</taxon>
    </lineage>
</organism>
<dbReference type="RefSeq" id="XP_051863866.1">
    <property type="nucleotide sequence ID" value="XM_052007906.1"/>
</dbReference>
<evidence type="ECO:0000256" key="1">
    <source>
        <dbReference type="SAM" id="MobiDB-lite"/>
    </source>
</evidence>
<dbReference type="AlphaFoldDB" id="A0A9C6T2C6"/>
<keyword evidence="2" id="KW-1185">Reference proteome</keyword>
<evidence type="ECO:0000313" key="2">
    <source>
        <dbReference type="Proteomes" id="UP000515160"/>
    </source>
</evidence>
<dbReference type="GeneID" id="127566163"/>
<feature type="compositionally biased region" description="Polar residues" evidence="1">
    <location>
        <begin position="319"/>
        <end position="336"/>
    </location>
</feature>
<accession>A0A9C6T2C6</accession>
<feature type="region of interest" description="Disordered" evidence="1">
    <location>
        <begin position="311"/>
        <end position="352"/>
    </location>
</feature>
<reference evidence="3" key="1">
    <citation type="submission" date="2025-08" db="UniProtKB">
        <authorList>
            <consortium name="RefSeq"/>
        </authorList>
    </citation>
    <scope>IDENTIFICATION</scope>
    <source>
        <strain evidence="3">15112-1751.03</strain>
        <tissue evidence="3">Whole Adult</tissue>
    </source>
</reference>
<dbReference type="Proteomes" id="UP000515160">
    <property type="component" value="Chromosome 2R"/>
</dbReference>
<dbReference type="OrthoDB" id="7842524at2759"/>
<evidence type="ECO:0000313" key="3">
    <source>
        <dbReference type="RefSeq" id="XP_051863866.1"/>
    </source>
</evidence>
<sequence length="352" mass="39343">MCRRCVVCGKYVACNSADPYHYPKNKREALIWQRSMGANEICVETIQKQCCVCIKHIPQFVELAQKQAALITAKCEAQAIAAKQTKSRQSLNVLLLPGATLMPNCANASTIEEKTNGTLEDQKSSNCFLDEDEIVVSEFNVSDRGTTFPDLDETEVTVLRTPVDNDEQLKQLPDDNEQCGDTCGACTASDCTDVLLLSRSHSGETPCHCNEEVQSLLVLKCRCVHKCLDMEHKLQTIPACECERKVRHELGEIIKRQQNRINELEYELCRQSDWQFTMYKKLNELYDVFGRLESPAACPQTTQPGQWQASSALSQASSRTEMASSRSAHFQTQNKDASGENFAPSSGDNIKI</sequence>
<name>A0A9C6T2C6_DROAB</name>
<proteinExistence type="predicted"/>
<gene>
    <name evidence="3" type="primary">LOC127566163</name>
</gene>
<feature type="compositionally biased region" description="Polar residues" evidence="1">
    <location>
        <begin position="343"/>
        <end position="352"/>
    </location>
</feature>
<protein>
    <submittedName>
        <fullName evidence="3">LOW QUALITY PROTEIN: uncharacterized protein LOC127566163</fullName>
    </submittedName>
</protein>